<evidence type="ECO:0000256" key="8">
    <source>
        <dbReference type="ARBA" id="ARBA00049047"/>
    </source>
</evidence>
<dbReference type="RefSeq" id="WP_038563872.1">
    <property type="nucleotide sequence ID" value="NZ_CP008876.1"/>
</dbReference>
<evidence type="ECO:0000256" key="5">
    <source>
        <dbReference type="ARBA" id="ARBA00022822"/>
    </source>
</evidence>
<dbReference type="HOGENOM" id="CLU_016734_0_0_9"/>
<dbReference type="PANTHER" id="PTHR43406">
    <property type="entry name" value="TRYPTOPHAN SYNTHASE, ALPHA CHAIN"/>
    <property type="match status" value="1"/>
</dbReference>
<keyword evidence="5 9" id="KW-0822">Tryptophan biosynthesis</keyword>
<comment type="function">
    <text evidence="1 9">The alpha subunit is responsible for the aldol cleavage of indoleglycerol phosphate to indole and glyceraldehyde 3-phosphate.</text>
</comment>
<dbReference type="EMBL" id="CP008876">
    <property type="protein sequence ID" value="AIF67782.1"/>
    <property type="molecule type" value="Genomic_DNA"/>
</dbReference>
<comment type="catalytic activity">
    <reaction evidence="8 9">
        <text>(1S,2R)-1-C-(indol-3-yl)glycerol 3-phosphate + L-serine = D-glyceraldehyde 3-phosphate + L-tryptophan + H2O</text>
        <dbReference type="Rhea" id="RHEA:10532"/>
        <dbReference type="ChEBI" id="CHEBI:15377"/>
        <dbReference type="ChEBI" id="CHEBI:33384"/>
        <dbReference type="ChEBI" id="CHEBI:57912"/>
        <dbReference type="ChEBI" id="CHEBI:58866"/>
        <dbReference type="ChEBI" id="CHEBI:59776"/>
        <dbReference type="EC" id="4.2.1.20"/>
    </reaction>
</comment>
<dbReference type="InterPro" id="IPR011060">
    <property type="entry name" value="RibuloseP-bd_barrel"/>
</dbReference>
<evidence type="ECO:0000256" key="10">
    <source>
        <dbReference type="RuleBase" id="RU003662"/>
    </source>
</evidence>
<dbReference type="PANTHER" id="PTHR43406:SF1">
    <property type="entry name" value="TRYPTOPHAN SYNTHASE ALPHA CHAIN, CHLOROPLASTIC"/>
    <property type="match status" value="1"/>
</dbReference>
<dbReference type="NCBIfam" id="TIGR00262">
    <property type="entry name" value="trpA"/>
    <property type="match status" value="1"/>
</dbReference>
<dbReference type="PROSITE" id="PS00167">
    <property type="entry name" value="TRP_SYNTHASE_ALPHA"/>
    <property type="match status" value="1"/>
</dbReference>
<comment type="similarity">
    <text evidence="9 10">Belongs to the TrpA family.</text>
</comment>
<dbReference type="KEGG" id="tap:GZ22_14810"/>
<reference evidence="11 12" key="1">
    <citation type="submission" date="2014-07" db="EMBL/GenBank/DDBJ databases">
        <title>Complete genome sequence of a moderately halophilic bacterium Terribacillus aidingensis MP602, isolated from Cryptomeria fortunei in Tianmu mountain in China.</title>
        <authorList>
            <person name="Wang Y."/>
            <person name="Lu P."/>
            <person name="Zhang L."/>
        </authorList>
    </citation>
    <scope>NUCLEOTIDE SEQUENCE [LARGE SCALE GENOMIC DNA]</scope>
    <source>
        <strain evidence="11 12">MP602</strain>
    </source>
</reference>
<dbReference type="GeneID" id="34223179"/>
<dbReference type="Gene3D" id="3.20.20.70">
    <property type="entry name" value="Aldolase class I"/>
    <property type="match status" value="1"/>
</dbReference>
<dbReference type="CDD" id="cd04724">
    <property type="entry name" value="Tryptophan_synthase_alpha"/>
    <property type="match status" value="1"/>
</dbReference>
<dbReference type="UniPathway" id="UPA00035">
    <property type="reaction ID" value="UER00044"/>
</dbReference>
<dbReference type="HAMAP" id="MF_00131">
    <property type="entry name" value="Trp_synth_alpha"/>
    <property type="match status" value="1"/>
</dbReference>
<evidence type="ECO:0000256" key="4">
    <source>
        <dbReference type="ARBA" id="ARBA00022605"/>
    </source>
</evidence>
<dbReference type="GO" id="GO:0004834">
    <property type="term" value="F:tryptophan synthase activity"/>
    <property type="evidence" value="ECO:0007669"/>
    <property type="project" value="UniProtKB-UniRule"/>
</dbReference>
<feature type="active site" description="Proton acceptor" evidence="9">
    <location>
        <position position="62"/>
    </location>
</feature>
<comment type="pathway">
    <text evidence="2 9">Amino-acid biosynthesis; L-tryptophan biosynthesis; L-tryptophan from chorismate: step 5/5.</text>
</comment>
<keyword evidence="4 9" id="KW-0028">Amino-acid biosynthesis</keyword>
<dbReference type="AlphaFoldDB" id="A0A075LP68"/>
<organism evidence="11 12">
    <name type="scientific">Terribacillus saccharophilus</name>
    <dbReference type="NCBI Taxonomy" id="361277"/>
    <lineage>
        <taxon>Bacteria</taxon>
        <taxon>Bacillati</taxon>
        <taxon>Bacillota</taxon>
        <taxon>Bacilli</taxon>
        <taxon>Bacillales</taxon>
        <taxon>Bacillaceae</taxon>
        <taxon>Terribacillus</taxon>
    </lineage>
</organism>
<protein>
    <recommendedName>
        <fullName evidence="9">Tryptophan synthase alpha chain</fullName>
        <ecNumber evidence="9">4.2.1.20</ecNumber>
    </recommendedName>
</protein>
<gene>
    <name evidence="9" type="primary">trpA</name>
    <name evidence="11" type="ORF">GZ22_14810</name>
</gene>
<evidence type="ECO:0000256" key="2">
    <source>
        <dbReference type="ARBA" id="ARBA00004733"/>
    </source>
</evidence>
<dbReference type="OrthoDB" id="9804578at2"/>
<dbReference type="InterPro" id="IPR013785">
    <property type="entry name" value="Aldolase_TIM"/>
</dbReference>
<proteinExistence type="inferred from homology"/>
<sequence>MSKAMLDNAFQTVSEAGEKAFVPYIMAGDGGLESLNERIRFLADSGATAIELGLPFSDPVADGPTIQAAGIRALEAGTTVQAVLDEVAKERASRNVPLVIMTYLNPVFAYGVEAFASACAAAGISGLILPDLPLEEEGLVVEALQKHEIALIRLVALTSTPERIRALAERAEGFLYAVTVAGTTGERATFVDQLGTHLQELKEVSKAPVLAGFGVSTPEHVKELSQYCDGVVVGSKIVDALHQGDRQQVKELIMSRKQL</sequence>
<dbReference type="FunFam" id="3.20.20.70:FF:000037">
    <property type="entry name" value="Tryptophan synthase alpha chain"/>
    <property type="match status" value="1"/>
</dbReference>
<evidence type="ECO:0000256" key="1">
    <source>
        <dbReference type="ARBA" id="ARBA00003365"/>
    </source>
</evidence>
<evidence type="ECO:0000256" key="6">
    <source>
        <dbReference type="ARBA" id="ARBA00023141"/>
    </source>
</evidence>
<dbReference type="GO" id="GO:0005829">
    <property type="term" value="C:cytosol"/>
    <property type="evidence" value="ECO:0007669"/>
    <property type="project" value="TreeGrafter"/>
</dbReference>
<accession>A0A075LP68</accession>
<evidence type="ECO:0000256" key="3">
    <source>
        <dbReference type="ARBA" id="ARBA00011270"/>
    </source>
</evidence>
<evidence type="ECO:0000256" key="9">
    <source>
        <dbReference type="HAMAP-Rule" id="MF_00131"/>
    </source>
</evidence>
<dbReference type="EC" id="4.2.1.20" evidence="9"/>
<keyword evidence="6 9" id="KW-0057">Aromatic amino acid biosynthesis</keyword>
<comment type="subunit">
    <text evidence="3 9">Tetramer of two alpha and two beta chains.</text>
</comment>
<name>A0A075LP68_9BACI</name>
<keyword evidence="7 9" id="KW-0456">Lyase</keyword>
<feature type="active site" description="Proton acceptor" evidence="9">
    <location>
        <position position="51"/>
    </location>
</feature>
<dbReference type="InterPro" id="IPR018204">
    <property type="entry name" value="Trp_synthase_alpha_AS"/>
</dbReference>
<evidence type="ECO:0000313" key="11">
    <source>
        <dbReference type="EMBL" id="AIF67782.1"/>
    </source>
</evidence>
<dbReference type="SUPFAM" id="SSF51366">
    <property type="entry name" value="Ribulose-phoshate binding barrel"/>
    <property type="match status" value="1"/>
</dbReference>
<evidence type="ECO:0000313" key="12">
    <source>
        <dbReference type="Proteomes" id="UP000027980"/>
    </source>
</evidence>
<dbReference type="Proteomes" id="UP000027980">
    <property type="component" value="Chromosome"/>
</dbReference>
<dbReference type="Pfam" id="PF00290">
    <property type="entry name" value="Trp_syntA"/>
    <property type="match status" value="1"/>
</dbReference>
<dbReference type="InterPro" id="IPR002028">
    <property type="entry name" value="Trp_synthase_suA"/>
</dbReference>
<evidence type="ECO:0000256" key="7">
    <source>
        <dbReference type="ARBA" id="ARBA00023239"/>
    </source>
</evidence>